<dbReference type="InterPro" id="IPR014710">
    <property type="entry name" value="RmlC-like_jellyroll"/>
</dbReference>
<dbReference type="InterPro" id="IPR003829">
    <property type="entry name" value="Pirin_N_dom"/>
</dbReference>
<evidence type="ECO:0000256" key="1">
    <source>
        <dbReference type="ARBA" id="ARBA00008416"/>
    </source>
</evidence>
<dbReference type="PANTHER" id="PTHR13903">
    <property type="entry name" value="PIRIN-RELATED"/>
    <property type="match status" value="1"/>
</dbReference>
<feature type="binding site" evidence="2">
    <location>
        <position position="60"/>
    </location>
    <ligand>
        <name>Fe cation</name>
        <dbReference type="ChEBI" id="CHEBI:24875"/>
    </ligand>
</feature>
<comment type="caution">
    <text evidence="6">The sequence shown here is derived from an EMBL/GenBank/DDBJ whole genome shotgun (WGS) entry which is preliminary data.</text>
</comment>
<keyword evidence="2" id="KW-0408">Iron</keyword>
<dbReference type="InterPro" id="IPR012093">
    <property type="entry name" value="Pirin"/>
</dbReference>
<feature type="domain" description="Pirin C-terminal" evidence="5">
    <location>
        <begin position="170"/>
        <end position="277"/>
    </location>
</feature>
<keyword evidence="2" id="KW-0479">Metal-binding</keyword>
<evidence type="ECO:0000256" key="3">
    <source>
        <dbReference type="RuleBase" id="RU003457"/>
    </source>
</evidence>
<evidence type="ECO:0000313" key="7">
    <source>
        <dbReference type="Proteomes" id="UP001319200"/>
    </source>
</evidence>
<dbReference type="Pfam" id="PF02678">
    <property type="entry name" value="Pirin"/>
    <property type="match status" value="1"/>
</dbReference>
<comment type="cofactor">
    <cofactor evidence="2">
        <name>Fe cation</name>
        <dbReference type="ChEBI" id="CHEBI:24875"/>
    </cofactor>
    <text evidence="2">Binds 1 Fe cation per subunit.</text>
</comment>
<evidence type="ECO:0000313" key="6">
    <source>
        <dbReference type="EMBL" id="MBT1700872.1"/>
    </source>
</evidence>
<keyword evidence="7" id="KW-1185">Reference proteome</keyword>
<feature type="binding site" evidence="2">
    <location>
        <position position="62"/>
    </location>
    <ligand>
        <name>Fe cation</name>
        <dbReference type="ChEBI" id="CHEBI:24875"/>
    </ligand>
</feature>
<reference evidence="6 7" key="1">
    <citation type="submission" date="2021-05" db="EMBL/GenBank/DDBJ databases">
        <title>A Polyphasic approach of four new species of the genus Ohtaekwangia: Ohtaekwangia histidinii sp. nov., Ohtaekwangia cretensis sp. nov., Ohtaekwangia indiensis sp. nov., Ohtaekwangia reichenbachii sp. nov. from diverse environment.</title>
        <authorList>
            <person name="Octaviana S."/>
        </authorList>
    </citation>
    <scope>NUCLEOTIDE SEQUENCE [LARGE SCALE GENOMIC DNA]</scope>
    <source>
        <strain evidence="6 7">PWU4</strain>
    </source>
</reference>
<feature type="binding site" evidence="2">
    <location>
        <position position="101"/>
    </location>
    <ligand>
        <name>Fe cation</name>
        <dbReference type="ChEBI" id="CHEBI:24875"/>
    </ligand>
</feature>
<dbReference type="SUPFAM" id="SSF51182">
    <property type="entry name" value="RmlC-like cupins"/>
    <property type="match status" value="1"/>
</dbReference>
<feature type="binding site" evidence="2">
    <location>
        <position position="99"/>
    </location>
    <ligand>
        <name>Fe cation</name>
        <dbReference type="ChEBI" id="CHEBI:24875"/>
    </ligand>
</feature>
<dbReference type="PIRSF" id="PIRSF006232">
    <property type="entry name" value="Pirin"/>
    <property type="match status" value="1"/>
</dbReference>
<dbReference type="GO" id="GO:0046872">
    <property type="term" value="F:metal ion binding"/>
    <property type="evidence" value="ECO:0007669"/>
    <property type="project" value="UniProtKB-KW"/>
</dbReference>
<protein>
    <submittedName>
        <fullName evidence="6">Pirin family protein</fullName>
    </submittedName>
</protein>
<dbReference type="InterPro" id="IPR008778">
    <property type="entry name" value="Pirin_C_dom"/>
</dbReference>
<accession>A0AAP2DTX0</accession>
<evidence type="ECO:0000259" key="4">
    <source>
        <dbReference type="Pfam" id="PF02678"/>
    </source>
</evidence>
<dbReference type="InterPro" id="IPR011051">
    <property type="entry name" value="RmlC_Cupin_sf"/>
</dbReference>
<evidence type="ECO:0000256" key="2">
    <source>
        <dbReference type="PIRSR" id="PIRSR006232-1"/>
    </source>
</evidence>
<gene>
    <name evidence="6" type="ORF">KK083_28530</name>
</gene>
<dbReference type="Proteomes" id="UP001319200">
    <property type="component" value="Unassembled WGS sequence"/>
</dbReference>
<dbReference type="Pfam" id="PF05726">
    <property type="entry name" value="Pirin_C"/>
    <property type="match status" value="1"/>
</dbReference>
<feature type="domain" description="Pirin N-terminal" evidence="4">
    <location>
        <begin position="36"/>
        <end position="116"/>
    </location>
</feature>
<dbReference type="EMBL" id="JAHESF010000050">
    <property type="protein sequence ID" value="MBT1700872.1"/>
    <property type="molecule type" value="Genomic_DNA"/>
</dbReference>
<dbReference type="AlphaFoldDB" id="A0AAP2DTX0"/>
<dbReference type="PANTHER" id="PTHR13903:SF8">
    <property type="entry name" value="PIRIN"/>
    <property type="match status" value="1"/>
</dbReference>
<sequence>MNMKRKLTTVYTPHAQPGFLGKGHTARPVVAVDFDQSDPFIMLMDDRLEKTDHTPVGGPHPHAGFETVTLVLAGEIGEGEHALRSGDLEMMTAGSGIVHTETISKPATMHILQLWLNLPKLERKAQPRVQRLSAAHVPFRSEDGVAVKVYSGAFAGLTSPLKNHTPLILVELKLDPYAKLESVLPANFSTFIYVIEGAAETGSGNYLLTGDQVGWLDRSALPGESELNITAGKDGARLVIYAAEPQHHEIVSHGPFIADTMEDIRQLYADYRSGRMGHIHDVPEEQQFSY</sequence>
<dbReference type="CDD" id="cd02247">
    <property type="entry name" value="cupin_pirin_C"/>
    <property type="match status" value="1"/>
</dbReference>
<name>A0AAP2DTX0_9BACT</name>
<comment type="similarity">
    <text evidence="1 3">Belongs to the pirin family.</text>
</comment>
<proteinExistence type="inferred from homology"/>
<dbReference type="Gene3D" id="2.60.120.10">
    <property type="entry name" value="Jelly Rolls"/>
    <property type="match status" value="2"/>
</dbReference>
<evidence type="ECO:0000259" key="5">
    <source>
        <dbReference type="Pfam" id="PF05726"/>
    </source>
</evidence>
<organism evidence="6 7">
    <name type="scientific">Chryseosolibacter histidini</name>
    <dbReference type="NCBI Taxonomy" id="2782349"/>
    <lineage>
        <taxon>Bacteria</taxon>
        <taxon>Pseudomonadati</taxon>
        <taxon>Bacteroidota</taxon>
        <taxon>Cytophagia</taxon>
        <taxon>Cytophagales</taxon>
        <taxon>Chryseotaleaceae</taxon>
        <taxon>Chryseosolibacter</taxon>
    </lineage>
</organism>